<dbReference type="AlphaFoldDB" id="A0A485C8W0"/>
<organism evidence="1 2">
    <name type="scientific">Kluyvera cryocrescens</name>
    <name type="common">Kluyvera citrophila</name>
    <dbReference type="NCBI Taxonomy" id="580"/>
    <lineage>
        <taxon>Bacteria</taxon>
        <taxon>Pseudomonadati</taxon>
        <taxon>Pseudomonadota</taxon>
        <taxon>Gammaproteobacteria</taxon>
        <taxon>Enterobacterales</taxon>
        <taxon>Enterobacteriaceae</taxon>
        <taxon>Kluyvera</taxon>
    </lineage>
</organism>
<reference evidence="1 2" key="1">
    <citation type="submission" date="2019-03" db="EMBL/GenBank/DDBJ databases">
        <authorList>
            <consortium name="Pathogen Informatics"/>
        </authorList>
    </citation>
    <scope>NUCLEOTIDE SEQUENCE [LARGE SCALE GENOMIC DNA]</scope>
    <source>
        <strain evidence="1 2">NCTC12993</strain>
    </source>
</reference>
<sequence length="46" mass="4927">MVLRSLSPRFVLRYGSQVVGIENGSYGKVTVANGSTVSPDVKLESK</sequence>
<evidence type="ECO:0000313" key="1">
    <source>
        <dbReference type="EMBL" id="VFS80782.1"/>
    </source>
</evidence>
<proteinExistence type="predicted"/>
<dbReference type="Gene3D" id="2.60.40.2500">
    <property type="match status" value="1"/>
</dbReference>
<name>A0A485C8W0_KLUCR</name>
<dbReference type="Proteomes" id="UP000401081">
    <property type="component" value="Unassembled WGS sequence"/>
</dbReference>
<keyword evidence="2" id="KW-1185">Reference proteome</keyword>
<evidence type="ECO:0000313" key="2">
    <source>
        <dbReference type="Proteomes" id="UP000401081"/>
    </source>
</evidence>
<accession>A0A485C8W0</accession>
<protein>
    <submittedName>
        <fullName evidence="1">Uncharacterized protein</fullName>
    </submittedName>
</protein>
<dbReference type="InterPro" id="IPR038161">
    <property type="entry name" value="VirB9/CagX/TrbG_C_sf"/>
</dbReference>
<gene>
    <name evidence="1" type="ORF">NCTC12993_06022</name>
</gene>
<dbReference type="EMBL" id="CAADJD010000024">
    <property type="protein sequence ID" value="VFS80782.1"/>
    <property type="molecule type" value="Genomic_DNA"/>
</dbReference>